<evidence type="ECO:0000259" key="9">
    <source>
        <dbReference type="PROSITE" id="PS50111"/>
    </source>
</evidence>
<evidence type="ECO:0000256" key="7">
    <source>
        <dbReference type="ARBA" id="ARBA00023224"/>
    </source>
</evidence>
<keyword evidence="2" id="KW-1003">Cell membrane</keyword>
<dbReference type="RefSeq" id="WP_010799087.1">
    <property type="nucleotide sequence ID" value="NZ_CP069263.1"/>
</dbReference>
<evidence type="ECO:0000256" key="4">
    <source>
        <dbReference type="ARBA" id="ARBA00022692"/>
    </source>
</evidence>
<dbReference type="GO" id="GO:0006935">
    <property type="term" value="P:chemotaxis"/>
    <property type="evidence" value="ECO:0007669"/>
    <property type="project" value="UniProtKB-ARBA"/>
</dbReference>
<dbReference type="PANTHER" id="PTHR32089">
    <property type="entry name" value="METHYL-ACCEPTING CHEMOTAXIS PROTEIN MCPB"/>
    <property type="match status" value="1"/>
</dbReference>
<dbReference type="InterPro" id="IPR004089">
    <property type="entry name" value="MCPsignal_dom"/>
</dbReference>
<keyword evidence="6" id="KW-0472">Membrane</keyword>
<dbReference type="PANTHER" id="PTHR32089:SF112">
    <property type="entry name" value="LYSOZYME-LIKE PROTEIN-RELATED"/>
    <property type="match status" value="1"/>
</dbReference>
<organism evidence="10 11">
    <name type="scientific">Pseudomonas luteola</name>
    <dbReference type="NCBI Taxonomy" id="47886"/>
    <lineage>
        <taxon>Bacteria</taxon>
        <taxon>Pseudomonadati</taxon>
        <taxon>Pseudomonadota</taxon>
        <taxon>Gammaproteobacteria</taxon>
        <taxon>Pseudomonadales</taxon>
        <taxon>Pseudomonadaceae</taxon>
        <taxon>Pseudomonas</taxon>
    </lineage>
</organism>
<evidence type="ECO:0000256" key="1">
    <source>
        <dbReference type="ARBA" id="ARBA00004236"/>
    </source>
</evidence>
<name>A0A2X2F6G8_PSELU</name>
<sequence length="218" mass="22839">MEPPQPKQQAQVEQGNTLIVNAGKAVQALGRTMEQATNTVQMVSTNSADIEKIVAVIKSVAEQTNLLALNAAIEAARAGEHGRGFAVVADEVRSLATRTQESTREIESMIATLQEGAATAAKEMQLSRSMARDTEVLTTDAVAALQGISLEVGAINSMNTQIASASAQQSVVAEEVSTDRIHGASLETSKGSQHIADASRQLAGLASQLADRVSVFQV</sequence>
<reference evidence="10 11" key="1">
    <citation type="submission" date="2018-06" db="EMBL/GenBank/DDBJ databases">
        <authorList>
            <consortium name="Pathogen Informatics"/>
            <person name="Doyle S."/>
        </authorList>
    </citation>
    <scope>NUCLEOTIDE SEQUENCE [LARGE SCALE GENOMIC DNA]</scope>
    <source>
        <strain evidence="10 11">NCTC11842</strain>
    </source>
</reference>
<evidence type="ECO:0000256" key="3">
    <source>
        <dbReference type="ARBA" id="ARBA00022481"/>
    </source>
</evidence>
<keyword evidence="7 8" id="KW-0807">Transducer</keyword>
<evidence type="ECO:0000256" key="2">
    <source>
        <dbReference type="ARBA" id="ARBA00022475"/>
    </source>
</evidence>
<evidence type="ECO:0000313" key="10">
    <source>
        <dbReference type="EMBL" id="SPZ16309.1"/>
    </source>
</evidence>
<dbReference type="GO" id="GO:0007165">
    <property type="term" value="P:signal transduction"/>
    <property type="evidence" value="ECO:0007669"/>
    <property type="project" value="UniProtKB-KW"/>
</dbReference>
<dbReference type="GO" id="GO:0005886">
    <property type="term" value="C:plasma membrane"/>
    <property type="evidence" value="ECO:0007669"/>
    <property type="project" value="UniProtKB-SubCell"/>
</dbReference>
<dbReference type="EMBL" id="UAUF01000015">
    <property type="protein sequence ID" value="SPZ16309.1"/>
    <property type="molecule type" value="Genomic_DNA"/>
</dbReference>
<dbReference type="Proteomes" id="UP000250443">
    <property type="component" value="Unassembled WGS sequence"/>
</dbReference>
<comment type="subcellular location">
    <subcellularLocation>
        <location evidence="1">Cell membrane</location>
    </subcellularLocation>
</comment>
<keyword evidence="4" id="KW-0812">Transmembrane</keyword>
<gene>
    <name evidence="10" type="primary">bdlA_7</name>
    <name evidence="10" type="ORF">NCTC11842_05340</name>
</gene>
<dbReference type="SMART" id="SM00283">
    <property type="entry name" value="MA"/>
    <property type="match status" value="1"/>
</dbReference>
<accession>A0A2X2F6G8</accession>
<evidence type="ECO:0000256" key="6">
    <source>
        <dbReference type="ARBA" id="ARBA00023136"/>
    </source>
</evidence>
<keyword evidence="5" id="KW-1133">Transmembrane helix</keyword>
<dbReference type="AlphaFoldDB" id="A0A2X2F6G8"/>
<feature type="domain" description="Methyl-accepting transducer" evidence="9">
    <location>
        <begin position="1"/>
        <end position="184"/>
    </location>
</feature>
<evidence type="ECO:0000313" key="11">
    <source>
        <dbReference type="Proteomes" id="UP000250443"/>
    </source>
</evidence>
<proteinExistence type="predicted"/>
<dbReference type="Gene3D" id="1.10.287.950">
    <property type="entry name" value="Methyl-accepting chemotaxis protein"/>
    <property type="match status" value="1"/>
</dbReference>
<keyword evidence="3" id="KW-0488">Methylation</keyword>
<dbReference type="SUPFAM" id="SSF58104">
    <property type="entry name" value="Methyl-accepting chemotaxis protein (MCP) signaling domain"/>
    <property type="match status" value="1"/>
</dbReference>
<evidence type="ECO:0000256" key="8">
    <source>
        <dbReference type="PROSITE-ProRule" id="PRU00284"/>
    </source>
</evidence>
<evidence type="ECO:0000256" key="5">
    <source>
        <dbReference type="ARBA" id="ARBA00022989"/>
    </source>
</evidence>
<protein>
    <submittedName>
        <fullName evidence="10">Methyl-accepting chemotaxis sensory transducer</fullName>
    </submittedName>
</protein>
<dbReference type="PROSITE" id="PS50111">
    <property type="entry name" value="CHEMOTAXIS_TRANSDUC_2"/>
    <property type="match status" value="1"/>
</dbReference>
<dbReference type="Pfam" id="PF00015">
    <property type="entry name" value="MCPsignal"/>
    <property type="match status" value="1"/>
</dbReference>